<evidence type="ECO:0000256" key="3">
    <source>
        <dbReference type="SAM" id="SignalP"/>
    </source>
</evidence>
<feature type="signal peptide" evidence="3">
    <location>
        <begin position="1"/>
        <end position="21"/>
    </location>
</feature>
<accession>A0AAD4M9D9</accession>
<keyword evidence="5" id="KW-1185">Reference proteome</keyword>
<feature type="compositionally biased region" description="Low complexity" evidence="1">
    <location>
        <begin position="366"/>
        <end position="379"/>
    </location>
</feature>
<name>A0AAD4M9D9_9AGAM</name>
<feature type="chain" id="PRO_5041900025" description="Transmembrane protein" evidence="3">
    <location>
        <begin position="22"/>
        <end position="515"/>
    </location>
</feature>
<protein>
    <recommendedName>
        <fullName evidence="6">Transmembrane protein</fullName>
    </recommendedName>
</protein>
<comment type="caution">
    <text evidence="4">The sequence shown here is derived from an EMBL/GenBank/DDBJ whole genome shotgun (WGS) entry which is preliminary data.</text>
</comment>
<sequence>MLLSLLGILGFLAFVPQAVLSLFHLVSYSPIQQCGPFNVSFSGGSPPASLPLTLTVIPFNSTPLAFTVPDSTWDNSTSTGSYVTFLPLPEGVALMASLDDAAGNSAALVSDVIQIQPSNDTSCVSNDTITPTTFQLVDSSVSQCLPFSISRNTSSLTHPPSIRAFIPMGPSFTLQTISFWATQGVDIFTYTMSVARGFHVAMIFDDGQGNRQVSDLLSVGGGASSPSTCLLDSSAGSAAPAGQSSVQGLSSSTIIAISVPSASVVLIIIILGSIFIRHERRKRASLTEDSVKNQRQFNDSSPEVGLPVPPKPPRTPLGIPNSRFSVDPAERFLATSTKSPILSSARSSMFSPFMPSGVAFGKGKGRSSASRNASSKSTTIGSSAAHSFVDLDIAGLLEVASQRQAEVEALRGYPNASPVVVTSVPTSTVPSSPLVSCFSPSTPSLSQKGNHQEPDVPLSPLGRLSQVSLTSRGPSVPEADMTVTVPMSSFSSWKRAPSAPSRDAGGRTRSKPARF</sequence>
<feature type="region of interest" description="Disordered" evidence="1">
    <location>
        <begin position="285"/>
        <end position="317"/>
    </location>
</feature>
<keyword evidence="3" id="KW-0732">Signal</keyword>
<feature type="transmembrane region" description="Helical" evidence="2">
    <location>
        <begin position="254"/>
        <end position="276"/>
    </location>
</feature>
<feature type="compositionally biased region" description="Polar residues" evidence="1">
    <location>
        <begin position="438"/>
        <end position="449"/>
    </location>
</feature>
<proteinExistence type="predicted"/>
<dbReference type="Proteomes" id="UP001203297">
    <property type="component" value="Unassembled WGS sequence"/>
</dbReference>
<keyword evidence="2" id="KW-0812">Transmembrane</keyword>
<evidence type="ECO:0008006" key="6">
    <source>
        <dbReference type="Google" id="ProtNLM"/>
    </source>
</evidence>
<evidence type="ECO:0000256" key="1">
    <source>
        <dbReference type="SAM" id="MobiDB-lite"/>
    </source>
</evidence>
<evidence type="ECO:0000313" key="4">
    <source>
        <dbReference type="EMBL" id="KAI0304376.1"/>
    </source>
</evidence>
<organism evidence="4 5">
    <name type="scientific">Multifurca ochricompacta</name>
    <dbReference type="NCBI Taxonomy" id="376703"/>
    <lineage>
        <taxon>Eukaryota</taxon>
        <taxon>Fungi</taxon>
        <taxon>Dikarya</taxon>
        <taxon>Basidiomycota</taxon>
        <taxon>Agaricomycotina</taxon>
        <taxon>Agaricomycetes</taxon>
        <taxon>Russulales</taxon>
        <taxon>Russulaceae</taxon>
        <taxon>Multifurca</taxon>
    </lineage>
</organism>
<keyword evidence="2" id="KW-0472">Membrane</keyword>
<keyword evidence="2" id="KW-1133">Transmembrane helix</keyword>
<evidence type="ECO:0000256" key="2">
    <source>
        <dbReference type="SAM" id="Phobius"/>
    </source>
</evidence>
<dbReference type="EMBL" id="WTXG01000007">
    <property type="protein sequence ID" value="KAI0304376.1"/>
    <property type="molecule type" value="Genomic_DNA"/>
</dbReference>
<reference evidence="4" key="1">
    <citation type="journal article" date="2022" name="New Phytol.">
        <title>Evolutionary transition to the ectomycorrhizal habit in the genomes of a hyperdiverse lineage of mushroom-forming fungi.</title>
        <authorList>
            <person name="Looney B."/>
            <person name="Miyauchi S."/>
            <person name="Morin E."/>
            <person name="Drula E."/>
            <person name="Courty P.E."/>
            <person name="Kohler A."/>
            <person name="Kuo A."/>
            <person name="LaButti K."/>
            <person name="Pangilinan J."/>
            <person name="Lipzen A."/>
            <person name="Riley R."/>
            <person name="Andreopoulos W."/>
            <person name="He G."/>
            <person name="Johnson J."/>
            <person name="Nolan M."/>
            <person name="Tritt A."/>
            <person name="Barry K.W."/>
            <person name="Grigoriev I.V."/>
            <person name="Nagy L.G."/>
            <person name="Hibbett D."/>
            <person name="Henrissat B."/>
            <person name="Matheny P.B."/>
            <person name="Labbe J."/>
            <person name="Martin F.M."/>
        </authorList>
    </citation>
    <scope>NUCLEOTIDE SEQUENCE</scope>
    <source>
        <strain evidence="4">BPL690</strain>
    </source>
</reference>
<evidence type="ECO:0000313" key="5">
    <source>
        <dbReference type="Proteomes" id="UP001203297"/>
    </source>
</evidence>
<dbReference type="AlphaFoldDB" id="A0AAD4M9D9"/>
<feature type="region of interest" description="Disordered" evidence="1">
    <location>
        <begin position="487"/>
        <end position="515"/>
    </location>
</feature>
<feature type="region of interest" description="Disordered" evidence="1">
    <location>
        <begin position="428"/>
        <end position="461"/>
    </location>
</feature>
<gene>
    <name evidence="4" type="ORF">B0F90DRAFT_1705116</name>
</gene>
<feature type="region of interest" description="Disordered" evidence="1">
    <location>
        <begin position="361"/>
        <end position="381"/>
    </location>
</feature>